<dbReference type="AlphaFoldDB" id="A0A9P8P4L0"/>
<keyword evidence="3" id="KW-1185">Reference proteome</keyword>
<dbReference type="Proteomes" id="UP000788993">
    <property type="component" value="Unassembled WGS sequence"/>
</dbReference>
<protein>
    <submittedName>
        <fullName evidence="2">Uncharacterized protein</fullName>
    </submittedName>
</protein>
<reference evidence="2" key="2">
    <citation type="submission" date="2021-01" db="EMBL/GenBank/DDBJ databases">
        <authorList>
            <person name="Schikora-Tamarit M.A."/>
        </authorList>
    </citation>
    <scope>NUCLEOTIDE SEQUENCE</scope>
    <source>
        <strain evidence="2">NCAIM Y.01608</strain>
    </source>
</reference>
<organism evidence="2 3">
    <name type="scientific">Ogataea polymorpha</name>
    <dbReference type="NCBI Taxonomy" id="460523"/>
    <lineage>
        <taxon>Eukaryota</taxon>
        <taxon>Fungi</taxon>
        <taxon>Dikarya</taxon>
        <taxon>Ascomycota</taxon>
        <taxon>Saccharomycotina</taxon>
        <taxon>Pichiomycetes</taxon>
        <taxon>Pichiales</taxon>
        <taxon>Pichiaceae</taxon>
        <taxon>Ogataea</taxon>
    </lineage>
</organism>
<name>A0A9P8P4L0_9ASCO</name>
<dbReference type="EMBL" id="JAEUBD010001178">
    <property type="protein sequence ID" value="KAH3664797.1"/>
    <property type="molecule type" value="Genomic_DNA"/>
</dbReference>
<sequence length="444" mass="47106">MGRPGRAEAVALPARFEFIQFGRDNVLEKRLRKTRGRPRLELNEALGPLFVAVVKTGLGVEFWKHKTRVLAALVDELALVKLDDGRALGDSDGASICVVTVEVTINVGAVTVDSRAVGGLDLDVVVWSILVVRVWNQRQIGVAVGVARSNNQRSPVTNTRRRVTPDTSVLDRDTGIVNVVLSRSLASLPVVVVVLIDNTQWSLSTGLQQGWNNHVLGTWVVGSAESNILVDAGLNVATVVTPLTQVVGVGVRFVEVSVFAVETTDRLTVGWLGGWVLGFRHTCLTSVRTVESVLTRRRGGTILLHDGSPSTESKPVDGNDTLTRWEVGTFDGAILKLLGWVRKVAKVTADGRGARAGSRAGTGAGVRAGAGAGGSASLRRRGGRGCLRGGRSRGSVRAVGGWNGSLGIQSGQLAVRINNYGVGHVDDSSLSLVVVVLVRHRSSQ</sequence>
<feature type="region of interest" description="Disordered" evidence="1">
    <location>
        <begin position="353"/>
        <end position="389"/>
    </location>
</feature>
<gene>
    <name evidence="2" type="ORF">OGATHE_003612</name>
</gene>
<accession>A0A9P8P4L0</accession>
<feature type="compositionally biased region" description="Gly residues" evidence="1">
    <location>
        <begin position="360"/>
        <end position="374"/>
    </location>
</feature>
<reference evidence="2" key="1">
    <citation type="journal article" date="2021" name="Open Biol.">
        <title>Shared evolutionary footprints suggest mitochondrial oxidative damage underlies multiple complex I losses in fungi.</title>
        <authorList>
            <person name="Schikora-Tamarit M.A."/>
            <person name="Marcet-Houben M."/>
            <person name="Nosek J."/>
            <person name="Gabaldon T."/>
        </authorList>
    </citation>
    <scope>NUCLEOTIDE SEQUENCE</scope>
    <source>
        <strain evidence="2">NCAIM Y.01608</strain>
    </source>
</reference>
<comment type="caution">
    <text evidence="2">The sequence shown here is derived from an EMBL/GenBank/DDBJ whole genome shotgun (WGS) entry which is preliminary data.</text>
</comment>
<evidence type="ECO:0000256" key="1">
    <source>
        <dbReference type="SAM" id="MobiDB-lite"/>
    </source>
</evidence>
<proteinExistence type="predicted"/>
<evidence type="ECO:0000313" key="2">
    <source>
        <dbReference type="EMBL" id="KAH3664797.1"/>
    </source>
</evidence>
<evidence type="ECO:0000313" key="3">
    <source>
        <dbReference type="Proteomes" id="UP000788993"/>
    </source>
</evidence>